<dbReference type="GO" id="GO:0015293">
    <property type="term" value="F:symporter activity"/>
    <property type="evidence" value="ECO:0007669"/>
    <property type="project" value="InterPro"/>
</dbReference>
<comment type="similarity">
    <text evidence="1">Belongs to the sodium:galactoside symporter (TC 2.A.2) family.</text>
</comment>
<dbReference type="EMBL" id="FNVA01000002">
    <property type="protein sequence ID" value="SEG02104.1"/>
    <property type="molecule type" value="Genomic_DNA"/>
</dbReference>
<proteinExistence type="inferred from homology"/>
<feature type="transmembrane region" description="Helical" evidence="2">
    <location>
        <begin position="265"/>
        <end position="284"/>
    </location>
</feature>
<dbReference type="GO" id="GO:0005886">
    <property type="term" value="C:plasma membrane"/>
    <property type="evidence" value="ECO:0007669"/>
    <property type="project" value="TreeGrafter"/>
</dbReference>
<feature type="transmembrane region" description="Helical" evidence="2">
    <location>
        <begin position="156"/>
        <end position="173"/>
    </location>
</feature>
<dbReference type="CDD" id="cd17332">
    <property type="entry name" value="MFS_MelB_like"/>
    <property type="match status" value="1"/>
</dbReference>
<name>A0A1H5WRQ6_9BACT</name>
<organism evidence="3 4">
    <name type="scientific">Bryocella elongata</name>
    <dbReference type="NCBI Taxonomy" id="863522"/>
    <lineage>
        <taxon>Bacteria</taxon>
        <taxon>Pseudomonadati</taxon>
        <taxon>Acidobacteriota</taxon>
        <taxon>Terriglobia</taxon>
        <taxon>Terriglobales</taxon>
        <taxon>Acidobacteriaceae</taxon>
        <taxon>Bryocella</taxon>
    </lineage>
</organism>
<gene>
    <name evidence="3" type="ORF">SAMN05421819_1713</name>
</gene>
<feature type="transmembrane region" description="Helical" evidence="2">
    <location>
        <begin position="107"/>
        <end position="135"/>
    </location>
</feature>
<dbReference type="Gene3D" id="1.20.1250.20">
    <property type="entry name" value="MFS general substrate transporter like domains"/>
    <property type="match status" value="1"/>
</dbReference>
<dbReference type="PANTHER" id="PTHR11328">
    <property type="entry name" value="MAJOR FACILITATOR SUPERFAMILY DOMAIN-CONTAINING PROTEIN"/>
    <property type="match status" value="1"/>
</dbReference>
<keyword evidence="2" id="KW-0812">Transmembrane</keyword>
<feature type="transmembrane region" description="Helical" evidence="2">
    <location>
        <begin position="291"/>
        <end position="311"/>
    </location>
</feature>
<dbReference type="InterPro" id="IPR036259">
    <property type="entry name" value="MFS_trans_sf"/>
</dbReference>
<dbReference type="InterPro" id="IPR039672">
    <property type="entry name" value="MFS_2"/>
</dbReference>
<dbReference type="AlphaFoldDB" id="A0A1H5WRQ6"/>
<dbReference type="OrthoDB" id="9764596at2"/>
<evidence type="ECO:0000313" key="3">
    <source>
        <dbReference type="EMBL" id="SEG02104.1"/>
    </source>
</evidence>
<sequence>MQREIMKSRLSYTASEVAGQLVFCVISFYLLKFYTDVYGISAAAAGGILLVARCIDAIDAPVWGVIFDRTASRWGKSRPWFLWLCVPYAITGVLTFTTFHLGPTAKIAYALCTYVSCSVLYTGINTPVTSILASLTPSSDERMTLTTFRMIGSKGGVLFVNLTLLKAVQWFGHGDAQRGFMIAVPVYACGTIVLYLTAFRNLRETVESERVRVPFRTSLRAVRGNSPWLIIFFSSLLFWIAFTARIAAAPYFFEYVMHNGAMTSVADSLDVVSLASILLLPWFCRISSKRTVWATSLAWSVAGQIVMGFGVRSHSMPIVLAGWIVGFLACGIAMAIPFSILSDSVDFGEWKSGIRATGLLTAVGAAFCLKAGSGLGGALPAWIMAHFHYVANATQSSRSLAGIDLSFLWLPALCYGLAILPVLFYARYERMEPEIQCELERRRAIAAAVAAEMSASV</sequence>
<feature type="transmembrane region" description="Helical" evidence="2">
    <location>
        <begin position="179"/>
        <end position="198"/>
    </location>
</feature>
<reference evidence="3 4" key="1">
    <citation type="submission" date="2016-10" db="EMBL/GenBank/DDBJ databases">
        <authorList>
            <person name="de Groot N.N."/>
        </authorList>
    </citation>
    <scope>NUCLEOTIDE SEQUENCE [LARGE SCALE GENOMIC DNA]</scope>
    <source>
        <strain evidence="3 4">DSM 22489</strain>
    </source>
</reference>
<feature type="transmembrane region" description="Helical" evidence="2">
    <location>
        <begin position="317"/>
        <end position="338"/>
    </location>
</feature>
<evidence type="ECO:0000256" key="1">
    <source>
        <dbReference type="ARBA" id="ARBA00009617"/>
    </source>
</evidence>
<feature type="transmembrane region" description="Helical" evidence="2">
    <location>
        <begin position="359"/>
        <end position="385"/>
    </location>
</feature>
<dbReference type="RefSeq" id="WP_160115066.1">
    <property type="nucleotide sequence ID" value="NZ_FNVA01000002.1"/>
</dbReference>
<feature type="transmembrane region" description="Helical" evidence="2">
    <location>
        <begin position="80"/>
        <end position="101"/>
    </location>
</feature>
<dbReference type="SUPFAM" id="SSF103473">
    <property type="entry name" value="MFS general substrate transporter"/>
    <property type="match status" value="1"/>
</dbReference>
<evidence type="ECO:0000256" key="2">
    <source>
        <dbReference type="SAM" id="Phobius"/>
    </source>
</evidence>
<dbReference type="GO" id="GO:0006814">
    <property type="term" value="P:sodium ion transport"/>
    <property type="evidence" value="ECO:0007669"/>
    <property type="project" value="InterPro"/>
</dbReference>
<feature type="transmembrane region" description="Helical" evidence="2">
    <location>
        <begin position="37"/>
        <end position="59"/>
    </location>
</feature>
<keyword evidence="2" id="KW-0472">Membrane</keyword>
<dbReference type="GO" id="GO:0008643">
    <property type="term" value="P:carbohydrate transport"/>
    <property type="evidence" value="ECO:0007669"/>
    <property type="project" value="InterPro"/>
</dbReference>
<keyword evidence="4" id="KW-1185">Reference proteome</keyword>
<evidence type="ECO:0000313" key="4">
    <source>
        <dbReference type="Proteomes" id="UP000236728"/>
    </source>
</evidence>
<dbReference type="PANTHER" id="PTHR11328:SF24">
    <property type="entry name" value="MAJOR FACILITATOR SUPERFAMILY (MFS) PROFILE DOMAIN-CONTAINING PROTEIN"/>
    <property type="match status" value="1"/>
</dbReference>
<accession>A0A1H5WRQ6</accession>
<dbReference type="InterPro" id="IPR001927">
    <property type="entry name" value="Na/Gal_symport"/>
</dbReference>
<dbReference type="Pfam" id="PF13347">
    <property type="entry name" value="MFS_2"/>
    <property type="match status" value="1"/>
</dbReference>
<dbReference type="NCBIfam" id="TIGR00792">
    <property type="entry name" value="gph"/>
    <property type="match status" value="1"/>
</dbReference>
<protein>
    <submittedName>
        <fullName evidence="3">Sugar (Glycoside-Pentoside-Hexuronide) transporter</fullName>
    </submittedName>
</protein>
<feature type="transmembrane region" description="Helical" evidence="2">
    <location>
        <begin position="405"/>
        <end position="426"/>
    </location>
</feature>
<dbReference type="Proteomes" id="UP000236728">
    <property type="component" value="Unassembled WGS sequence"/>
</dbReference>
<keyword evidence="2" id="KW-1133">Transmembrane helix</keyword>
<feature type="transmembrane region" description="Helical" evidence="2">
    <location>
        <begin position="228"/>
        <end position="253"/>
    </location>
</feature>